<dbReference type="InterPro" id="IPR001496">
    <property type="entry name" value="SOCS_box"/>
</dbReference>
<evidence type="ECO:0000313" key="2">
    <source>
        <dbReference type="EMBL" id="GBO25245.1"/>
    </source>
</evidence>
<dbReference type="GO" id="GO:0035556">
    <property type="term" value="P:intracellular signal transduction"/>
    <property type="evidence" value="ECO:0007669"/>
    <property type="project" value="InterPro"/>
</dbReference>
<protein>
    <recommendedName>
        <fullName evidence="1">SOCS box domain-containing protein</fullName>
    </recommendedName>
</protein>
<keyword evidence="3" id="KW-1185">Reference proteome</keyword>
<comment type="caution">
    <text evidence="2">The sequence shown here is derived from an EMBL/GenBank/DDBJ whole genome shotgun (WGS) entry which is preliminary data.</text>
</comment>
<dbReference type="Gene3D" id="1.10.750.20">
    <property type="entry name" value="SOCS box"/>
    <property type="match status" value="1"/>
</dbReference>
<name>A0A4Y2VJ04_ARAVE</name>
<feature type="domain" description="SOCS box" evidence="1">
    <location>
        <begin position="367"/>
        <end position="407"/>
    </location>
</feature>
<dbReference type="CDD" id="cd03716">
    <property type="entry name" value="SOCS_ASB_like"/>
    <property type="match status" value="1"/>
</dbReference>
<organism evidence="2 3">
    <name type="scientific">Araneus ventricosus</name>
    <name type="common">Orbweaver spider</name>
    <name type="synonym">Epeira ventricosa</name>
    <dbReference type="NCBI Taxonomy" id="182803"/>
    <lineage>
        <taxon>Eukaryota</taxon>
        <taxon>Metazoa</taxon>
        <taxon>Ecdysozoa</taxon>
        <taxon>Arthropoda</taxon>
        <taxon>Chelicerata</taxon>
        <taxon>Arachnida</taxon>
        <taxon>Araneae</taxon>
        <taxon>Araneomorphae</taxon>
        <taxon>Entelegynae</taxon>
        <taxon>Araneoidea</taxon>
        <taxon>Araneidae</taxon>
        <taxon>Araneus</taxon>
    </lineage>
</organism>
<accession>A0A4Y2VJ04</accession>
<proteinExistence type="predicted"/>
<dbReference type="Pfam" id="PF07525">
    <property type="entry name" value="SOCS_box"/>
    <property type="match status" value="1"/>
</dbReference>
<dbReference type="OrthoDB" id="194358at2759"/>
<dbReference type="SUPFAM" id="SSF158235">
    <property type="entry name" value="SOCS box-like"/>
    <property type="match status" value="1"/>
</dbReference>
<gene>
    <name evidence="2" type="ORF">AVEN_67807_1</name>
</gene>
<evidence type="ECO:0000259" key="1">
    <source>
        <dbReference type="PROSITE" id="PS50225"/>
    </source>
</evidence>
<dbReference type="SMART" id="SM00969">
    <property type="entry name" value="SOCS_box"/>
    <property type="match status" value="1"/>
</dbReference>
<dbReference type="InterPro" id="IPR036036">
    <property type="entry name" value="SOCS_box-like_dom_sf"/>
</dbReference>
<reference evidence="2 3" key="1">
    <citation type="journal article" date="2019" name="Sci. Rep.">
        <title>Orb-weaving spider Araneus ventricosus genome elucidates the spidroin gene catalogue.</title>
        <authorList>
            <person name="Kono N."/>
            <person name="Nakamura H."/>
            <person name="Ohtoshi R."/>
            <person name="Moran D.A.P."/>
            <person name="Shinohara A."/>
            <person name="Yoshida Y."/>
            <person name="Fujiwara M."/>
            <person name="Mori M."/>
            <person name="Tomita M."/>
            <person name="Arakawa K."/>
        </authorList>
    </citation>
    <scope>NUCLEOTIDE SEQUENCE [LARGE SCALE GENOMIC DNA]</scope>
</reference>
<dbReference type="EMBL" id="BGPR01048224">
    <property type="protein sequence ID" value="GBO25245.1"/>
    <property type="molecule type" value="Genomic_DNA"/>
</dbReference>
<dbReference type="AlphaFoldDB" id="A0A4Y2VJ04"/>
<dbReference type="Proteomes" id="UP000499080">
    <property type="component" value="Unassembled WGS sequence"/>
</dbReference>
<sequence length="421" mass="49992">MEDFSTTLDHRVVTLKTATDVVRFSFIVRNSISYLDLGLCQYSMLLNYLETSRDCCALKLSNRFINTEEKCRKFFTQSRSLLYTLHLDLPKGRECSLKDVTNSITFDHNLCIPHIAKIILTCGFEISILSDFVEDGINKKKLKILSWILKMSFSNLPLLYVLKIRAVDKFINCFYPEITDSAIFKDFIMYFDFTEWMFTYEKPEILEYLLYYARHYGREDLSEGFFPIDEIIHTCIFNRYFLNIGPILKYINVPRFSEDDYHLYFLQISSTRPNLTEERLRKAEERMKRERIHQMLQIIWMHIDCRQHLCTEAASEALRLIWCSVPDAYISFKEIKRTFRGVFRAEELKSIYDFYAKAVGQFSESIQPRSLQHLCRSIIRRTLRENQIWIPEGLRQTCLPKAIESFLNFEKVFCTSNEFAL</sequence>
<evidence type="ECO:0000313" key="3">
    <source>
        <dbReference type="Proteomes" id="UP000499080"/>
    </source>
</evidence>
<dbReference type="PROSITE" id="PS50225">
    <property type="entry name" value="SOCS"/>
    <property type="match status" value="1"/>
</dbReference>